<comment type="caution">
    <text evidence="2">The sequence shown here is derived from an EMBL/GenBank/DDBJ whole genome shotgun (WGS) entry which is preliminary data.</text>
</comment>
<reference evidence="2 3" key="1">
    <citation type="submission" date="2019-06" db="EMBL/GenBank/DDBJ databases">
        <title>Whole genome shotgun sequence of Zoogloea ramigera NBRC 15342.</title>
        <authorList>
            <person name="Hosoyama A."/>
            <person name="Uohara A."/>
            <person name="Ohji S."/>
            <person name="Ichikawa N."/>
        </authorList>
    </citation>
    <scope>NUCLEOTIDE SEQUENCE [LARGE SCALE GENOMIC DNA]</scope>
    <source>
        <strain evidence="2 3">NBRC 15342</strain>
    </source>
</reference>
<dbReference type="RefSeq" id="WP_141350880.1">
    <property type="nucleotide sequence ID" value="NZ_BJNV01000020.1"/>
</dbReference>
<name>A0A4Y4CR65_ZOORA</name>
<dbReference type="OrthoDB" id="9801841at2"/>
<organism evidence="2 3">
    <name type="scientific">Zoogloea ramigera</name>
    <dbReference type="NCBI Taxonomy" id="350"/>
    <lineage>
        <taxon>Bacteria</taxon>
        <taxon>Pseudomonadati</taxon>
        <taxon>Pseudomonadota</taxon>
        <taxon>Betaproteobacteria</taxon>
        <taxon>Rhodocyclales</taxon>
        <taxon>Zoogloeaceae</taxon>
        <taxon>Zoogloea</taxon>
    </lineage>
</organism>
<sequence>MRFTIFQESRVGKRKTNQDRVAYSYTRDALLLVLADGMGGHLYGEVAAQISVQFIAQSFQQEARPKVSDPVLFLSRVLSNAHHAILDYAFDKQLSDVPRTTIVACLVQEGVAHWAHAGDSRLYMIRKNKLAAQTRDHSRVQLMLDQGLLDAEAAAVHPGRNRIFSCLGGNHPPQIEFSRGVSLINGDVLAICSDGVWGPLDADTIVNTLADGRVMDGVPKLMNQAETLGGPQCDNMTLIAMTWHDDQQEDIPDTVSTRTMPADAYTTQMEGFGRSKRDQEDLSEDEIERAIREINAAIHKFK</sequence>
<feature type="domain" description="PPM-type phosphatase" evidence="1">
    <location>
        <begin position="2"/>
        <end position="243"/>
    </location>
</feature>
<keyword evidence="3" id="KW-1185">Reference proteome</keyword>
<dbReference type="InterPro" id="IPR001932">
    <property type="entry name" value="PPM-type_phosphatase-like_dom"/>
</dbReference>
<protein>
    <submittedName>
        <fullName evidence="2">Serine/threonine phosphatase</fullName>
    </submittedName>
</protein>
<dbReference type="PROSITE" id="PS51746">
    <property type="entry name" value="PPM_2"/>
    <property type="match status" value="1"/>
</dbReference>
<dbReference type="InterPro" id="IPR036457">
    <property type="entry name" value="PPM-type-like_dom_sf"/>
</dbReference>
<dbReference type="SMART" id="SM00332">
    <property type="entry name" value="PP2Cc"/>
    <property type="match status" value="1"/>
</dbReference>
<accession>A0A4Y4CR65</accession>
<gene>
    <name evidence="2" type="ORF">ZRA01_14840</name>
</gene>
<evidence type="ECO:0000259" key="1">
    <source>
        <dbReference type="PROSITE" id="PS51746"/>
    </source>
</evidence>
<evidence type="ECO:0000313" key="2">
    <source>
        <dbReference type="EMBL" id="GEC95411.1"/>
    </source>
</evidence>
<dbReference type="SUPFAM" id="SSF81606">
    <property type="entry name" value="PP2C-like"/>
    <property type="match status" value="1"/>
</dbReference>
<proteinExistence type="predicted"/>
<dbReference type="AlphaFoldDB" id="A0A4Y4CR65"/>
<dbReference type="Pfam" id="PF13672">
    <property type="entry name" value="PP2C_2"/>
    <property type="match status" value="1"/>
</dbReference>
<evidence type="ECO:0000313" key="3">
    <source>
        <dbReference type="Proteomes" id="UP000318422"/>
    </source>
</evidence>
<dbReference type="CDD" id="cd00143">
    <property type="entry name" value="PP2Cc"/>
    <property type="match status" value="1"/>
</dbReference>
<dbReference type="Gene3D" id="3.60.40.10">
    <property type="entry name" value="PPM-type phosphatase domain"/>
    <property type="match status" value="1"/>
</dbReference>
<dbReference type="EMBL" id="BJNV01000020">
    <property type="protein sequence ID" value="GEC95411.1"/>
    <property type="molecule type" value="Genomic_DNA"/>
</dbReference>
<dbReference type="SMART" id="SM00331">
    <property type="entry name" value="PP2C_SIG"/>
    <property type="match status" value="1"/>
</dbReference>
<dbReference type="Proteomes" id="UP000318422">
    <property type="component" value="Unassembled WGS sequence"/>
</dbReference>